<reference evidence="5 6" key="1">
    <citation type="submission" date="2018-09" db="EMBL/GenBank/DDBJ databases">
        <title>Alcanivorax profundi sp. nov., isolated from 1000 m-depth seawater of the Mariana Trench.</title>
        <authorList>
            <person name="Liu J."/>
        </authorList>
    </citation>
    <scope>NUCLEOTIDE SEQUENCE [LARGE SCALE GENOMIC DNA]</scope>
    <source>
        <strain evidence="5 6">MTEO17</strain>
    </source>
</reference>
<evidence type="ECO:0000256" key="3">
    <source>
        <dbReference type="ARBA" id="ARBA00023163"/>
    </source>
</evidence>
<evidence type="ECO:0000256" key="2">
    <source>
        <dbReference type="ARBA" id="ARBA00023125"/>
    </source>
</evidence>
<sequence length="336" mass="36092">MATDSMASTTVAAWPLAVLETLNGYGVDGVALIREAGLDLDALKANPGGRVPTAAMTRLWTLTAERSGEPAIGLQVGKTSLPMHLRVMGLLIQTAPTIGHILDVAVRYQRLISTGVIVRLQQRPEAVGLEICCLPDVVLHPASIDAFVAAHVGNLRRLYPEGGVSQVTLQRTAPASAAAWQAVLGCPVLFQQQGNIVWHSRECLQQPLLLGDAGLWHQHEQLASKELEALDATPPLILTLQGLLRAQGDAVPGLAALAAAVSMSERSLRRRLSELGSGYRQLVDGWRAERAAQLVRGGDSLAEVAHRLGFSDASNFSKAFRRWYGVSPDTFRQQDS</sequence>
<keyword evidence="1" id="KW-0805">Transcription regulation</keyword>
<dbReference type="InterPro" id="IPR018060">
    <property type="entry name" value="HTH_AraC"/>
</dbReference>
<dbReference type="Pfam" id="PF12625">
    <property type="entry name" value="Arabinose_bd"/>
    <property type="match status" value="1"/>
</dbReference>
<dbReference type="PRINTS" id="PR00032">
    <property type="entry name" value="HTHARAC"/>
</dbReference>
<dbReference type="PANTHER" id="PTHR47894">
    <property type="entry name" value="HTH-TYPE TRANSCRIPTIONAL REGULATOR GADX"/>
    <property type="match status" value="1"/>
</dbReference>
<evidence type="ECO:0000313" key="6">
    <source>
        <dbReference type="Proteomes" id="UP000283734"/>
    </source>
</evidence>
<comment type="caution">
    <text evidence="5">The sequence shown here is derived from an EMBL/GenBank/DDBJ whole genome shotgun (WGS) entry which is preliminary data.</text>
</comment>
<evidence type="ECO:0000259" key="4">
    <source>
        <dbReference type="PROSITE" id="PS01124"/>
    </source>
</evidence>
<dbReference type="SUPFAM" id="SSF46689">
    <property type="entry name" value="Homeodomain-like"/>
    <property type="match status" value="1"/>
</dbReference>
<dbReference type="GO" id="GO:0003700">
    <property type="term" value="F:DNA-binding transcription factor activity"/>
    <property type="evidence" value="ECO:0007669"/>
    <property type="project" value="InterPro"/>
</dbReference>
<keyword evidence="2" id="KW-0238">DNA-binding</keyword>
<dbReference type="GO" id="GO:0000976">
    <property type="term" value="F:transcription cis-regulatory region binding"/>
    <property type="evidence" value="ECO:0007669"/>
    <property type="project" value="TreeGrafter"/>
</dbReference>
<dbReference type="Proteomes" id="UP000283734">
    <property type="component" value="Unassembled WGS sequence"/>
</dbReference>
<gene>
    <name evidence="5" type="ORF">D4A39_07785</name>
</gene>
<organism evidence="5 6">
    <name type="scientific">Alcanivorax profundi</name>
    <dbReference type="NCBI Taxonomy" id="2338368"/>
    <lineage>
        <taxon>Bacteria</taxon>
        <taxon>Pseudomonadati</taxon>
        <taxon>Pseudomonadota</taxon>
        <taxon>Gammaproteobacteria</taxon>
        <taxon>Oceanospirillales</taxon>
        <taxon>Alcanivoracaceae</taxon>
        <taxon>Alcanivorax</taxon>
    </lineage>
</organism>
<dbReference type="RefSeq" id="WP_119917815.1">
    <property type="nucleotide sequence ID" value="NZ_QYYA01000002.1"/>
</dbReference>
<feature type="domain" description="HTH araC/xylS-type" evidence="4">
    <location>
        <begin position="254"/>
        <end position="334"/>
    </location>
</feature>
<accession>A0A418XZA5</accession>
<dbReference type="PANTHER" id="PTHR47894:SF1">
    <property type="entry name" value="HTH-TYPE TRANSCRIPTIONAL REGULATOR VQSM"/>
    <property type="match status" value="1"/>
</dbReference>
<dbReference type="EMBL" id="QYYA01000002">
    <property type="protein sequence ID" value="RJG18364.1"/>
    <property type="molecule type" value="Genomic_DNA"/>
</dbReference>
<dbReference type="InterPro" id="IPR009057">
    <property type="entry name" value="Homeodomain-like_sf"/>
</dbReference>
<dbReference type="PROSITE" id="PS00041">
    <property type="entry name" value="HTH_ARAC_FAMILY_1"/>
    <property type="match status" value="1"/>
</dbReference>
<dbReference type="InterPro" id="IPR032687">
    <property type="entry name" value="AraC-type_N"/>
</dbReference>
<dbReference type="GO" id="GO:0005829">
    <property type="term" value="C:cytosol"/>
    <property type="evidence" value="ECO:0007669"/>
    <property type="project" value="TreeGrafter"/>
</dbReference>
<dbReference type="AlphaFoldDB" id="A0A418XZA5"/>
<name>A0A418XZA5_9GAMM</name>
<dbReference type="PROSITE" id="PS01124">
    <property type="entry name" value="HTH_ARAC_FAMILY_2"/>
    <property type="match status" value="1"/>
</dbReference>
<proteinExistence type="predicted"/>
<protein>
    <submittedName>
        <fullName evidence="5">AraC family transcriptional regulator</fullName>
    </submittedName>
</protein>
<dbReference type="InterPro" id="IPR018062">
    <property type="entry name" value="HTH_AraC-typ_CS"/>
</dbReference>
<dbReference type="Pfam" id="PF12833">
    <property type="entry name" value="HTH_18"/>
    <property type="match status" value="1"/>
</dbReference>
<evidence type="ECO:0000313" key="5">
    <source>
        <dbReference type="EMBL" id="RJG18364.1"/>
    </source>
</evidence>
<dbReference type="SMART" id="SM00342">
    <property type="entry name" value="HTH_ARAC"/>
    <property type="match status" value="1"/>
</dbReference>
<dbReference type="Gene3D" id="1.10.10.60">
    <property type="entry name" value="Homeodomain-like"/>
    <property type="match status" value="1"/>
</dbReference>
<evidence type="ECO:0000256" key="1">
    <source>
        <dbReference type="ARBA" id="ARBA00023015"/>
    </source>
</evidence>
<keyword evidence="6" id="KW-1185">Reference proteome</keyword>
<dbReference type="OrthoDB" id="5722175at2"/>
<dbReference type="InterPro" id="IPR020449">
    <property type="entry name" value="Tscrpt_reg_AraC-type_HTH"/>
</dbReference>
<keyword evidence="3" id="KW-0804">Transcription</keyword>